<dbReference type="EMBL" id="QNBC01000090">
    <property type="protein sequence ID" value="RKX65438.1"/>
    <property type="molecule type" value="Genomic_DNA"/>
</dbReference>
<evidence type="ECO:0000313" key="3">
    <source>
        <dbReference type="Proteomes" id="UP000282321"/>
    </source>
</evidence>
<organism evidence="2 3">
    <name type="scientific">candidate division TA06 bacterium</name>
    <dbReference type="NCBI Taxonomy" id="2250710"/>
    <lineage>
        <taxon>Bacteria</taxon>
        <taxon>Bacteria division TA06</taxon>
    </lineage>
</organism>
<comment type="caution">
    <text evidence="2">The sequence shown here is derived from an EMBL/GenBank/DDBJ whole genome shotgun (WGS) entry which is preliminary data.</text>
</comment>
<proteinExistence type="predicted"/>
<dbReference type="AlphaFoldDB" id="A0A660S6F3"/>
<name>A0A660S6F3_UNCT6</name>
<dbReference type="Proteomes" id="UP000282321">
    <property type="component" value="Unassembled WGS sequence"/>
</dbReference>
<sequence length="287" mass="33308">MGFKTYIDDANLTEVLYFLNYFRKTGKLSIDTAEGEGFVYIDSGKIYHAFYKGKKGAEALYLIALVEEGEFKFKTGEKTDEKTFSDESGNIITEIERRKKEIHDFVKQLPPFDTVLAKTTKLPQGGKISMRKTDWRVLLLVNGKRTLRQIIEISDINIIDVYAALVWLIKNGFVYDKNIVENSMKRIVEKANKFLKAYGAFDIDINNWYDYIKKKLEETEQYKGQIELFSFGPQGMAINMNKLYLVNVDEIKGIDDIIERVLYEKAIEELGPMLAKRKYAEVKKEYE</sequence>
<reference evidence="2 3" key="1">
    <citation type="submission" date="2018-06" db="EMBL/GenBank/DDBJ databases">
        <title>Extensive metabolic versatility and redundancy in microbially diverse, dynamic hydrothermal sediments.</title>
        <authorList>
            <person name="Dombrowski N."/>
            <person name="Teske A."/>
            <person name="Baker B.J."/>
        </authorList>
    </citation>
    <scope>NUCLEOTIDE SEQUENCE [LARGE SCALE GENOMIC DNA]</scope>
    <source>
        <strain evidence="2">B35_G9</strain>
    </source>
</reference>
<dbReference type="PANTHER" id="PTHR36304">
    <property type="entry name" value="DOMAIN GTPASE-ACTIVATING PROTEIN, PUTATIVE-RELATED-RELATED"/>
    <property type="match status" value="1"/>
</dbReference>
<dbReference type="InterPro" id="IPR025497">
    <property type="entry name" value="PatA-like_N"/>
</dbReference>
<accession>A0A660S6F3</accession>
<gene>
    <name evidence="2" type="ORF">DRP44_06345</name>
</gene>
<dbReference type="PANTHER" id="PTHR36304:SF4">
    <property type="entry name" value="DUF4388 DOMAIN-CONTAINING PROTEIN"/>
    <property type="match status" value="1"/>
</dbReference>
<dbReference type="Pfam" id="PF14332">
    <property type="entry name" value="DUF4388"/>
    <property type="match status" value="1"/>
</dbReference>
<protein>
    <recommendedName>
        <fullName evidence="1">PatA-like N-terminal domain-containing protein</fullName>
    </recommendedName>
</protein>
<feature type="domain" description="PatA-like N-terminal" evidence="1">
    <location>
        <begin position="7"/>
        <end position="101"/>
    </location>
</feature>
<evidence type="ECO:0000259" key="1">
    <source>
        <dbReference type="Pfam" id="PF14332"/>
    </source>
</evidence>
<evidence type="ECO:0000313" key="2">
    <source>
        <dbReference type="EMBL" id="RKX65438.1"/>
    </source>
</evidence>